<name>G0NUS1_CAEBE</name>
<keyword evidence="3" id="KW-1185">Reference proteome</keyword>
<dbReference type="HOGENOM" id="CLU_960533_0_0_1"/>
<dbReference type="OrthoDB" id="5827281at2759"/>
<evidence type="ECO:0000313" key="2">
    <source>
        <dbReference type="EMBL" id="EGT37952.1"/>
    </source>
</evidence>
<feature type="coiled-coil region" evidence="1">
    <location>
        <begin position="195"/>
        <end position="222"/>
    </location>
</feature>
<sequence length="320" mass="36762">MGVCRRIFKNYEPTELTICVTIYSEPQSPPKFNTWTITKPGCPPRIIPCSKGYISFDHFVEIIHFSGSTVDENRERKARKKVVKRRKRSDISEKSEKITNAEYQMISDQPLLHSDSATLISDDFGGIISSPVEQNLEKVEGFEEVKKLESRDRHVSITSLESVAGLGGMMSHGEDSDDVQVLKKTNEGDYSDDEKTITEELIRAEEEEMRQKENKKKKFDLLSNDDVEIPTMQSIMNENGTPKKKVLIRRKNKSKTPESAPRYREFTETSINMYIEMNKQNIGEFVWDQQCTRIDALVAPILELDRTTTPEIPVEIEIFD</sequence>
<evidence type="ECO:0000256" key="1">
    <source>
        <dbReference type="SAM" id="Coils"/>
    </source>
</evidence>
<dbReference type="eggNOG" id="ENOG502TG3I">
    <property type="taxonomic scope" value="Eukaryota"/>
</dbReference>
<dbReference type="EMBL" id="GL379952">
    <property type="protein sequence ID" value="EGT37952.1"/>
    <property type="molecule type" value="Genomic_DNA"/>
</dbReference>
<accession>G0NUS1</accession>
<proteinExistence type="predicted"/>
<keyword evidence="1" id="KW-0175">Coiled coil</keyword>
<organism evidence="3">
    <name type="scientific">Caenorhabditis brenneri</name>
    <name type="common">Nematode worm</name>
    <dbReference type="NCBI Taxonomy" id="135651"/>
    <lineage>
        <taxon>Eukaryota</taxon>
        <taxon>Metazoa</taxon>
        <taxon>Ecdysozoa</taxon>
        <taxon>Nematoda</taxon>
        <taxon>Chromadorea</taxon>
        <taxon>Rhabditida</taxon>
        <taxon>Rhabditina</taxon>
        <taxon>Rhabditomorpha</taxon>
        <taxon>Rhabditoidea</taxon>
        <taxon>Rhabditidae</taxon>
        <taxon>Peloderinae</taxon>
        <taxon>Caenorhabditis</taxon>
    </lineage>
</organism>
<dbReference type="InParanoid" id="G0NUS1"/>
<evidence type="ECO:0000313" key="3">
    <source>
        <dbReference type="Proteomes" id="UP000008068"/>
    </source>
</evidence>
<dbReference type="AlphaFoldDB" id="G0NUS1"/>
<dbReference type="FunCoup" id="G0NUS1">
    <property type="interactions" value="1851"/>
</dbReference>
<reference evidence="3" key="1">
    <citation type="submission" date="2011-07" db="EMBL/GenBank/DDBJ databases">
        <authorList>
            <consortium name="Caenorhabditis brenneri Sequencing and Analysis Consortium"/>
            <person name="Wilson R.K."/>
        </authorList>
    </citation>
    <scope>NUCLEOTIDE SEQUENCE [LARGE SCALE GENOMIC DNA]</scope>
    <source>
        <strain evidence="3">PB2801</strain>
    </source>
</reference>
<protein>
    <submittedName>
        <fullName evidence="2">Uncharacterized protein</fullName>
    </submittedName>
</protein>
<gene>
    <name evidence="2" type="ORF">CAEBREN_06162</name>
</gene>
<dbReference type="Proteomes" id="UP000008068">
    <property type="component" value="Unassembled WGS sequence"/>
</dbReference>